<organism evidence="2 3">
    <name type="scientific">Marinobacter subterrani</name>
    <dbReference type="NCBI Taxonomy" id="1658765"/>
    <lineage>
        <taxon>Bacteria</taxon>
        <taxon>Pseudomonadati</taxon>
        <taxon>Pseudomonadota</taxon>
        <taxon>Gammaproteobacteria</taxon>
        <taxon>Pseudomonadales</taxon>
        <taxon>Marinobacteraceae</taxon>
        <taxon>Marinobacter</taxon>
    </lineage>
</organism>
<evidence type="ECO:0000313" key="3">
    <source>
        <dbReference type="Proteomes" id="UP000036102"/>
    </source>
</evidence>
<name>A0A0J7J645_9GAMM</name>
<dbReference type="RefSeq" id="WP_048494290.1">
    <property type="nucleotide sequence ID" value="NZ_LFBU01000001.1"/>
</dbReference>
<proteinExistence type="predicted"/>
<dbReference type="InterPro" id="IPR009057">
    <property type="entry name" value="Homeodomain-like_sf"/>
</dbReference>
<keyword evidence="3" id="KW-1185">Reference proteome</keyword>
<sequence>MSDWDTDYLPASLKDLIDVVGLEPARKLVGVYGGTRLTVPAKMHEAHPLAELLGIEAARTLSRHYALERFDVPTASAATKAMRNRRMRQEHEAGVSVRRLALRYQLTERRVWEILAEDLPGDQQADLFNES</sequence>
<evidence type="ECO:0000259" key="1">
    <source>
        <dbReference type="Pfam" id="PF08765"/>
    </source>
</evidence>
<dbReference type="OrthoDB" id="6387485at2"/>
<reference evidence="2 3" key="1">
    <citation type="submission" date="2015-06" db="EMBL/GenBank/DDBJ databases">
        <title>Marinobacter subterrani, a genetically tractable neutrophilic iron-oxidizing strain isolated from the Soudan Iron Mine.</title>
        <authorList>
            <person name="Bonis B.M."/>
            <person name="Gralnick J.A."/>
        </authorList>
    </citation>
    <scope>NUCLEOTIDE SEQUENCE [LARGE SCALE GENOMIC DNA]</scope>
    <source>
        <strain evidence="2 3">JG233</strain>
    </source>
</reference>
<dbReference type="STRING" id="1658765.Msub_10194"/>
<gene>
    <name evidence="2" type="ORF">Msub_10194</name>
</gene>
<feature type="domain" description="Mor transcription activator" evidence="1">
    <location>
        <begin position="48"/>
        <end position="116"/>
    </location>
</feature>
<dbReference type="SUPFAM" id="SSF46689">
    <property type="entry name" value="Homeodomain-like"/>
    <property type="match status" value="1"/>
</dbReference>
<dbReference type="InterPro" id="IPR014875">
    <property type="entry name" value="Mor_transcription_activator"/>
</dbReference>
<dbReference type="Pfam" id="PF08765">
    <property type="entry name" value="Mor"/>
    <property type="match status" value="1"/>
</dbReference>
<dbReference type="Gene3D" id="1.10.10.60">
    <property type="entry name" value="Homeodomain-like"/>
    <property type="match status" value="1"/>
</dbReference>
<dbReference type="EMBL" id="LFBU01000001">
    <property type="protein sequence ID" value="KMQ74023.1"/>
    <property type="molecule type" value="Genomic_DNA"/>
</dbReference>
<evidence type="ECO:0000313" key="2">
    <source>
        <dbReference type="EMBL" id="KMQ74023.1"/>
    </source>
</evidence>
<dbReference type="AlphaFoldDB" id="A0A0J7J645"/>
<accession>A0A0J7J645</accession>
<comment type="caution">
    <text evidence="2">The sequence shown here is derived from an EMBL/GenBank/DDBJ whole genome shotgun (WGS) entry which is preliminary data.</text>
</comment>
<dbReference type="Proteomes" id="UP000036102">
    <property type="component" value="Unassembled WGS sequence"/>
</dbReference>
<dbReference type="PATRIC" id="fig|1658765.3.peg.187"/>
<protein>
    <submittedName>
        <fullName evidence="2">Mor transcription activator family</fullName>
    </submittedName>
</protein>